<evidence type="ECO:0000313" key="7">
    <source>
        <dbReference type="EMBL" id="CAF1571921.1"/>
    </source>
</evidence>
<dbReference type="EC" id="2.3.2.26" evidence="2"/>
<evidence type="ECO:0000259" key="6">
    <source>
        <dbReference type="PROSITE" id="PS50237"/>
    </source>
</evidence>
<dbReference type="InterPro" id="IPR000569">
    <property type="entry name" value="HECT_dom"/>
</dbReference>
<dbReference type="GO" id="GO:0000209">
    <property type="term" value="P:protein polyubiquitination"/>
    <property type="evidence" value="ECO:0007669"/>
    <property type="project" value="InterPro"/>
</dbReference>
<evidence type="ECO:0000256" key="3">
    <source>
        <dbReference type="ARBA" id="ARBA00022679"/>
    </source>
</evidence>
<feature type="domain" description="HECT" evidence="6">
    <location>
        <begin position="15"/>
        <end position="60"/>
    </location>
</feature>
<name>A0A815YL06_9BILA</name>
<evidence type="ECO:0000313" key="8">
    <source>
        <dbReference type="Proteomes" id="UP000663889"/>
    </source>
</evidence>
<dbReference type="Pfam" id="PF00632">
    <property type="entry name" value="HECT"/>
    <property type="match status" value="1"/>
</dbReference>
<evidence type="ECO:0000256" key="5">
    <source>
        <dbReference type="PROSITE-ProRule" id="PRU00104"/>
    </source>
</evidence>
<reference evidence="7" key="1">
    <citation type="submission" date="2021-02" db="EMBL/GenBank/DDBJ databases">
        <authorList>
            <person name="Nowell W R."/>
        </authorList>
    </citation>
    <scope>NUCLEOTIDE SEQUENCE</scope>
</reference>
<keyword evidence="3" id="KW-0808">Transferase</keyword>
<dbReference type="PROSITE" id="PS50237">
    <property type="entry name" value="HECT"/>
    <property type="match status" value="1"/>
</dbReference>
<evidence type="ECO:0000256" key="4">
    <source>
        <dbReference type="ARBA" id="ARBA00022786"/>
    </source>
</evidence>
<accession>A0A815YL06</accession>
<dbReference type="InterPro" id="IPR044611">
    <property type="entry name" value="E3A/B/C-like"/>
</dbReference>
<dbReference type="Gene3D" id="3.30.2160.10">
    <property type="entry name" value="Hect, E3 ligase catalytic domain"/>
    <property type="match status" value="1"/>
</dbReference>
<dbReference type="Gene3D" id="3.90.1750.10">
    <property type="entry name" value="Hect, E3 ligase catalytic domains"/>
    <property type="match status" value="1"/>
</dbReference>
<dbReference type="PANTHER" id="PTHR45700">
    <property type="entry name" value="UBIQUITIN-PROTEIN LIGASE E3C"/>
    <property type="match status" value="1"/>
</dbReference>
<dbReference type="Proteomes" id="UP000663889">
    <property type="component" value="Unassembled WGS sequence"/>
</dbReference>
<dbReference type="SUPFAM" id="SSF56204">
    <property type="entry name" value="Hect, E3 ligase catalytic domain"/>
    <property type="match status" value="1"/>
</dbReference>
<feature type="non-terminal residue" evidence="7">
    <location>
        <position position="60"/>
    </location>
</feature>
<organism evidence="7 8">
    <name type="scientific">Rotaria sordida</name>
    <dbReference type="NCBI Taxonomy" id="392033"/>
    <lineage>
        <taxon>Eukaryota</taxon>
        <taxon>Metazoa</taxon>
        <taxon>Spiralia</taxon>
        <taxon>Gnathifera</taxon>
        <taxon>Rotifera</taxon>
        <taxon>Eurotatoria</taxon>
        <taxon>Bdelloidea</taxon>
        <taxon>Philodinida</taxon>
        <taxon>Philodinidae</taxon>
        <taxon>Rotaria</taxon>
    </lineage>
</organism>
<keyword evidence="4 5" id="KW-0833">Ubl conjugation pathway</keyword>
<protein>
    <recommendedName>
        <fullName evidence="2">HECT-type E3 ubiquitin transferase</fullName>
        <ecNumber evidence="2">2.3.2.26</ecNumber>
    </recommendedName>
</protein>
<dbReference type="GO" id="GO:0061630">
    <property type="term" value="F:ubiquitin protein ligase activity"/>
    <property type="evidence" value="ECO:0007669"/>
    <property type="project" value="UniProtKB-EC"/>
</dbReference>
<gene>
    <name evidence="7" type="ORF">SEV965_LOCUS39618</name>
</gene>
<evidence type="ECO:0000256" key="1">
    <source>
        <dbReference type="ARBA" id="ARBA00000885"/>
    </source>
</evidence>
<dbReference type="EMBL" id="CAJNOU010015386">
    <property type="protein sequence ID" value="CAF1571921.1"/>
    <property type="molecule type" value="Genomic_DNA"/>
</dbReference>
<dbReference type="AlphaFoldDB" id="A0A815YL06"/>
<sequence>VSVAQYDTSIICPWKENGSKINVTNENRNEYVELLIDFYINKHISKQFEACYYGFHSGCS</sequence>
<dbReference type="PANTHER" id="PTHR45700:SF9">
    <property type="entry name" value="HECT-TYPE E3 UBIQUITIN TRANSFERASE"/>
    <property type="match status" value="1"/>
</dbReference>
<feature type="non-terminal residue" evidence="7">
    <location>
        <position position="1"/>
    </location>
</feature>
<proteinExistence type="predicted"/>
<comment type="caution">
    <text evidence="5">Lacks conserved residue(s) required for the propagation of feature annotation.</text>
</comment>
<dbReference type="InterPro" id="IPR035983">
    <property type="entry name" value="Hect_E3_ubiquitin_ligase"/>
</dbReference>
<evidence type="ECO:0000256" key="2">
    <source>
        <dbReference type="ARBA" id="ARBA00012485"/>
    </source>
</evidence>
<comment type="catalytic activity">
    <reaction evidence="1">
        <text>S-ubiquitinyl-[E2 ubiquitin-conjugating enzyme]-L-cysteine + [acceptor protein]-L-lysine = [E2 ubiquitin-conjugating enzyme]-L-cysteine + N(6)-ubiquitinyl-[acceptor protein]-L-lysine.</text>
        <dbReference type="EC" id="2.3.2.26"/>
    </reaction>
</comment>
<comment type="caution">
    <text evidence="7">The sequence shown here is derived from an EMBL/GenBank/DDBJ whole genome shotgun (WGS) entry which is preliminary data.</text>
</comment>